<dbReference type="PROSITE" id="PS00279">
    <property type="entry name" value="MACPF_1"/>
    <property type="match status" value="1"/>
</dbReference>
<comment type="subcellular location">
    <subcellularLocation>
        <location evidence="2">Secreted</location>
    </subcellularLocation>
    <subcellularLocation>
        <location evidence="1">Target cell membrane</location>
        <topology evidence="1">Multi-pass membrane protein</topology>
    </subcellularLocation>
</comment>
<dbReference type="PRINTS" id="PR00764">
    <property type="entry name" value="COMPLEMENTC9"/>
</dbReference>
<evidence type="ECO:0000256" key="10">
    <source>
        <dbReference type="ARBA" id="ARBA00022692"/>
    </source>
</evidence>
<evidence type="ECO:0000256" key="13">
    <source>
        <dbReference type="ARBA" id="ARBA00022737"/>
    </source>
</evidence>
<dbReference type="SMART" id="SM00184">
    <property type="entry name" value="RING"/>
    <property type="match status" value="1"/>
</dbReference>
<keyword evidence="18" id="KW-0180">Complement pathway</keyword>
<evidence type="ECO:0000256" key="20">
    <source>
        <dbReference type="ARBA" id="ARBA00023136"/>
    </source>
</evidence>
<keyword evidence="16" id="KW-0204">Cytolysis</keyword>
<feature type="domain" description="RING-type" evidence="29">
    <location>
        <begin position="325"/>
        <end position="367"/>
    </location>
</feature>
<keyword evidence="9 27" id="KW-0768">Sushi</keyword>
<evidence type="ECO:0000259" key="30">
    <source>
        <dbReference type="PROSITE" id="PS50923"/>
    </source>
</evidence>
<dbReference type="InterPro" id="IPR048828">
    <property type="entry name" value="C6_KAZAL"/>
</dbReference>
<dbReference type="PROSITE" id="PS51412">
    <property type="entry name" value="MACPF_2"/>
    <property type="match status" value="1"/>
</dbReference>
<dbReference type="PANTHER" id="PTHR45742">
    <property type="entry name" value="COMPLEMENT COMPONENT C6"/>
    <property type="match status" value="1"/>
</dbReference>
<dbReference type="InterPro" id="IPR003884">
    <property type="entry name" value="FacI_MAC"/>
</dbReference>
<evidence type="ECO:0000256" key="11">
    <source>
        <dbReference type="ARBA" id="ARBA00022723"/>
    </source>
</evidence>
<evidence type="ECO:0000256" key="22">
    <source>
        <dbReference type="ARBA" id="ARBA00023162"/>
    </source>
</evidence>
<protein>
    <submittedName>
        <fullName evidence="32">Putative complement component C6</fullName>
    </submittedName>
</protein>
<keyword evidence="11" id="KW-0479">Metal-binding</keyword>
<dbReference type="InterPro" id="IPR048831">
    <property type="entry name" value="C8A_B_C6_EGF-like"/>
</dbReference>
<feature type="region of interest" description="Disordered" evidence="28">
    <location>
        <begin position="255"/>
        <end position="274"/>
    </location>
</feature>
<organism evidence="32 33">
    <name type="scientific">Scophthalmus maximus</name>
    <name type="common">Turbot</name>
    <name type="synonym">Psetta maxima</name>
    <dbReference type="NCBI Taxonomy" id="52904"/>
    <lineage>
        <taxon>Eukaryota</taxon>
        <taxon>Metazoa</taxon>
        <taxon>Chordata</taxon>
        <taxon>Craniata</taxon>
        <taxon>Vertebrata</taxon>
        <taxon>Euteleostomi</taxon>
        <taxon>Actinopterygii</taxon>
        <taxon>Neopterygii</taxon>
        <taxon>Teleostei</taxon>
        <taxon>Neoteleostei</taxon>
        <taxon>Acanthomorphata</taxon>
        <taxon>Carangaria</taxon>
        <taxon>Pleuronectiformes</taxon>
        <taxon>Pleuronectoidei</taxon>
        <taxon>Scophthalmidae</taxon>
        <taxon>Scophthalmus</taxon>
    </lineage>
</organism>
<name>A0A2U9CGS4_SCOMX</name>
<feature type="domain" description="MACPF" evidence="31">
    <location>
        <begin position="809"/>
        <end position="1147"/>
    </location>
</feature>
<dbReference type="InterPro" id="IPR001841">
    <property type="entry name" value="Znf_RING"/>
</dbReference>
<keyword evidence="6" id="KW-0245">EGF-like domain</keyword>
<dbReference type="InterPro" id="IPR013083">
    <property type="entry name" value="Znf_RING/FYVE/PHD"/>
</dbReference>
<dbReference type="InterPro" id="IPR000436">
    <property type="entry name" value="Sushi_SCR_CCP_dom"/>
</dbReference>
<evidence type="ECO:0000256" key="3">
    <source>
        <dbReference type="ARBA" id="ARBA00009214"/>
    </source>
</evidence>
<keyword evidence="13" id="KW-0677">Repeat</keyword>
<dbReference type="PROSITE" id="PS00022">
    <property type="entry name" value="EGF_1"/>
    <property type="match status" value="1"/>
</dbReference>
<dbReference type="Pfam" id="PF00097">
    <property type="entry name" value="zf-C3HC4"/>
    <property type="match status" value="1"/>
</dbReference>
<evidence type="ECO:0000256" key="4">
    <source>
        <dbReference type="ARBA" id="ARBA00022452"/>
    </source>
</evidence>
<evidence type="ECO:0000256" key="25">
    <source>
        <dbReference type="PROSITE-ProRule" id="PRU00124"/>
    </source>
</evidence>
<dbReference type="InterPro" id="IPR018957">
    <property type="entry name" value="Znf_C3HC4_RING-type"/>
</dbReference>
<gene>
    <name evidence="32" type="ORF">SMAX5B_003050</name>
</gene>
<evidence type="ECO:0000256" key="28">
    <source>
        <dbReference type="SAM" id="MobiDB-lite"/>
    </source>
</evidence>
<dbReference type="GO" id="GO:0008270">
    <property type="term" value="F:zinc ion binding"/>
    <property type="evidence" value="ECO:0007669"/>
    <property type="project" value="UniProtKB-KW"/>
</dbReference>
<evidence type="ECO:0000256" key="24">
    <source>
        <dbReference type="ARBA" id="ARBA00023298"/>
    </source>
</evidence>
<dbReference type="Gene3D" id="3.30.40.10">
    <property type="entry name" value="Zinc/RING finger domain, C3HC4 (zinc finger)"/>
    <property type="match status" value="1"/>
</dbReference>
<dbReference type="SMART" id="SM00032">
    <property type="entry name" value="CCP"/>
    <property type="match status" value="2"/>
</dbReference>
<dbReference type="PROSITE" id="PS00518">
    <property type="entry name" value="ZF_RING_1"/>
    <property type="match status" value="1"/>
</dbReference>
<evidence type="ECO:0000256" key="2">
    <source>
        <dbReference type="ARBA" id="ARBA00004613"/>
    </source>
</evidence>
<dbReference type="SMART" id="SM00057">
    <property type="entry name" value="FIMAC"/>
    <property type="match status" value="2"/>
</dbReference>
<dbReference type="Gene3D" id="4.10.400.10">
    <property type="entry name" value="Low-density Lipoprotein Receptor"/>
    <property type="match status" value="1"/>
</dbReference>
<dbReference type="SUPFAM" id="SSF57535">
    <property type="entry name" value="Complement control module/SCR domain"/>
    <property type="match status" value="2"/>
</dbReference>
<evidence type="ECO:0000256" key="26">
    <source>
        <dbReference type="PROSITE-ProRule" id="PRU00175"/>
    </source>
</evidence>
<dbReference type="InterPro" id="IPR020864">
    <property type="entry name" value="MACPF"/>
</dbReference>
<keyword evidence="22" id="KW-0179">Complement alternate pathway</keyword>
<dbReference type="CDD" id="cd16554">
    <property type="entry name" value="RING-HC_RNF180"/>
    <property type="match status" value="1"/>
</dbReference>
<keyword evidence="21 27" id="KW-1015">Disulfide bond</keyword>
<keyword evidence="7" id="KW-1052">Target cell membrane</keyword>
<evidence type="ECO:0000256" key="8">
    <source>
        <dbReference type="ARBA" id="ARBA00022588"/>
    </source>
</evidence>
<dbReference type="STRING" id="52904.ENSSMAP00000022082"/>
<reference evidence="32 33" key="1">
    <citation type="submission" date="2017-12" db="EMBL/GenBank/DDBJ databases">
        <title>Integrating genomic resources of turbot (Scophthalmus maximus) in depth evaluation of genetic and physical mapping variation across individuals.</title>
        <authorList>
            <person name="Martinez P."/>
        </authorList>
    </citation>
    <scope>NUCLEOTIDE SEQUENCE [LARGE SCALE GENOMIC DNA]</scope>
</reference>
<comment type="similarity">
    <text evidence="3">Belongs to the complement C6/C7/C8/C9 family.</text>
</comment>
<keyword evidence="33" id="KW-1185">Reference proteome</keyword>
<evidence type="ECO:0000256" key="1">
    <source>
        <dbReference type="ARBA" id="ARBA00004276"/>
    </source>
</evidence>
<evidence type="ECO:0000256" key="27">
    <source>
        <dbReference type="PROSITE-ProRule" id="PRU00302"/>
    </source>
</evidence>
<keyword evidence="20" id="KW-0472">Membrane</keyword>
<accession>A0A2U9CGS4</accession>
<dbReference type="GO" id="GO:0006958">
    <property type="term" value="P:complement activation, classical pathway"/>
    <property type="evidence" value="ECO:0007669"/>
    <property type="project" value="UniProtKB-KW"/>
</dbReference>
<feature type="domain" description="Sushi" evidence="30">
    <location>
        <begin position="1266"/>
        <end position="1325"/>
    </location>
</feature>
<dbReference type="Pfam" id="PF01823">
    <property type="entry name" value="MACPF"/>
    <property type="match status" value="1"/>
</dbReference>
<dbReference type="InterPro" id="IPR036055">
    <property type="entry name" value="LDL_receptor-like_sf"/>
</dbReference>
<dbReference type="InterPro" id="IPR036383">
    <property type="entry name" value="TSP1_rpt_sf"/>
</dbReference>
<keyword evidence="24" id="KW-1053">Target membrane</keyword>
<keyword evidence="23" id="KW-0325">Glycoprotein</keyword>
<evidence type="ECO:0000256" key="6">
    <source>
        <dbReference type="ARBA" id="ARBA00022536"/>
    </source>
</evidence>
<dbReference type="SMR" id="A0A2U9CGS4"/>
<dbReference type="SMART" id="SM00209">
    <property type="entry name" value="TSP1"/>
    <property type="match status" value="2"/>
</dbReference>
<evidence type="ECO:0000256" key="5">
    <source>
        <dbReference type="ARBA" id="ARBA00022525"/>
    </source>
</evidence>
<keyword evidence="5" id="KW-0964">Secreted</keyword>
<keyword evidence="15" id="KW-0862">Zinc</keyword>
<dbReference type="SUPFAM" id="SSF82895">
    <property type="entry name" value="TSP-1 type 1 repeat"/>
    <property type="match status" value="2"/>
</dbReference>
<dbReference type="Proteomes" id="UP000246464">
    <property type="component" value="Chromosome 16"/>
</dbReference>
<evidence type="ECO:0000256" key="17">
    <source>
        <dbReference type="ARBA" id="ARBA00022859"/>
    </source>
</evidence>
<evidence type="ECO:0000256" key="18">
    <source>
        <dbReference type="ARBA" id="ARBA00022875"/>
    </source>
</evidence>
<feature type="disulfide bond" evidence="25">
    <location>
        <begin position="779"/>
        <end position="797"/>
    </location>
</feature>
<dbReference type="PANTHER" id="PTHR45742:SF4">
    <property type="entry name" value="COMPLEMENT COMPONENT C6"/>
    <property type="match status" value="1"/>
</dbReference>
<dbReference type="SMART" id="SM00457">
    <property type="entry name" value="MACPF"/>
    <property type="match status" value="1"/>
</dbReference>
<evidence type="ECO:0000259" key="31">
    <source>
        <dbReference type="PROSITE" id="PS51412"/>
    </source>
</evidence>
<keyword evidence="10" id="KW-0812">Transmembrane</keyword>
<dbReference type="Pfam" id="PF00057">
    <property type="entry name" value="Ldl_recept_a"/>
    <property type="match status" value="1"/>
</dbReference>
<evidence type="ECO:0000256" key="15">
    <source>
        <dbReference type="ARBA" id="ARBA00022833"/>
    </source>
</evidence>
<keyword evidence="19" id="KW-0473">Membrane attack complex</keyword>
<evidence type="ECO:0000259" key="29">
    <source>
        <dbReference type="PROSITE" id="PS50089"/>
    </source>
</evidence>
<dbReference type="InterPro" id="IPR000884">
    <property type="entry name" value="TSP1_rpt"/>
</dbReference>
<dbReference type="InterPro" id="IPR001862">
    <property type="entry name" value="MAC_perforin"/>
</dbReference>
<dbReference type="PROSITE" id="PS01209">
    <property type="entry name" value="LDLRA_1"/>
    <property type="match status" value="1"/>
</dbReference>
<dbReference type="Pfam" id="PF00090">
    <property type="entry name" value="TSP_1"/>
    <property type="match status" value="2"/>
</dbReference>
<dbReference type="Pfam" id="PF21195">
    <property type="entry name" value="EGF_C8A_B_C6"/>
    <property type="match status" value="1"/>
</dbReference>
<feature type="disulfide bond" evidence="27">
    <location>
        <begin position="1296"/>
        <end position="1323"/>
    </location>
</feature>
<dbReference type="InterPro" id="IPR020863">
    <property type="entry name" value="MACPF_CS"/>
</dbReference>
<dbReference type="InterPro" id="IPR000742">
    <property type="entry name" value="EGF"/>
</dbReference>
<dbReference type="PROSITE" id="PS50089">
    <property type="entry name" value="ZF_RING_2"/>
    <property type="match status" value="1"/>
</dbReference>
<dbReference type="GO" id="GO:0031640">
    <property type="term" value="P:killing of cells of another organism"/>
    <property type="evidence" value="ECO:0007669"/>
    <property type="project" value="UniProtKB-KW"/>
</dbReference>
<dbReference type="GO" id="GO:0006957">
    <property type="term" value="P:complement activation, alternative pathway"/>
    <property type="evidence" value="ECO:0007669"/>
    <property type="project" value="UniProtKB-KW"/>
</dbReference>
<keyword evidence="8" id="KW-0399">Innate immunity</keyword>
<dbReference type="InterPro" id="IPR023415">
    <property type="entry name" value="LDLR_class-A_CS"/>
</dbReference>
<dbReference type="GO" id="GO:0044218">
    <property type="term" value="C:other organism cell membrane"/>
    <property type="evidence" value="ECO:0007669"/>
    <property type="project" value="UniProtKB-KW"/>
</dbReference>
<dbReference type="InterPro" id="IPR035976">
    <property type="entry name" value="Sushi/SCR/CCP_sf"/>
</dbReference>
<dbReference type="InterPro" id="IPR002172">
    <property type="entry name" value="LDrepeatLR_classA_rpt"/>
</dbReference>
<dbReference type="Gene3D" id="2.20.100.10">
    <property type="entry name" value="Thrombospondin type-1 (TSP1) repeat"/>
    <property type="match status" value="3"/>
</dbReference>
<dbReference type="Pfam" id="PF19332">
    <property type="entry name" value="RNF180_C"/>
    <property type="match status" value="1"/>
</dbReference>
<dbReference type="CDD" id="cd00033">
    <property type="entry name" value="CCP"/>
    <property type="match status" value="2"/>
</dbReference>
<dbReference type="PROSITE" id="PS50068">
    <property type="entry name" value="LDLRA_2"/>
    <property type="match status" value="1"/>
</dbReference>
<evidence type="ECO:0000256" key="12">
    <source>
        <dbReference type="ARBA" id="ARBA00022729"/>
    </source>
</evidence>
<evidence type="ECO:0000256" key="16">
    <source>
        <dbReference type="ARBA" id="ARBA00022852"/>
    </source>
</evidence>
<dbReference type="Gene3D" id="2.10.70.10">
    <property type="entry name" value="Complement Module, domain 1"/>
    <property type="match status" value="2"/>
</dbReference>
<feature type="disulfide bond" evidence="27">
    <location>
        <begin position="1328"/>
        <end position="1371"/>
    </location>
</feature>
<dbReference type="CDD" id="cd00112">
    <property type="entry name" value="LDLa"/>
    <property type="match status" value="1"/>
</dbReference>
<dbReference type="InterPro" id="IPR017907">
    <property type="entry name" value="Znf_RING_CS"/>
</dbReference>
<dbReference type="SUPFAM" id="SSF57424">
    <property type="entry name" value="LDL receptor-like module"/>
    <property type="match status" value="1"/>
</dbReference>
<evidence type="ECO:0000256" key="7">
    <source>
        <dbReference type="ARBA" id="ARBA00022537"/>
    </source>
</evidence>
<dbReference type="Pfam" id="PF00084">
    <property type="entry name" value="Sushi"/>
    <property type="match status" value="2"/>
</dbReference>
<dbReference type="EMBL" id="CP026258">
    <property type="protein sequence ID" value="AWP14916.1"/>
    <property type="molecule type" value="Genomic_DNA"/>
</dbReference>
<keyword evidence="12" id="KW-0732">Signal</keyword>
<dbReference type="SMART" id="SM00192">
    <property type="entry name" value="LDLa"/>
    <property type="match status" value="1"/>
</dbReference>
<evidence type="ECO:0000313" key="33">
    <source>
        <dbReference type="Proteomes" id="UP000246464"/>
    </source>
</evidence>
<keyword evidence="17" id="KW-0391">Immunity</keyword>
<evidence type="ECO:0000313" key="32">
    <source>
        <dbReference type="EMBL" id="AWP14916.1"/>
    </source>
</evidence>
<proteinExistence type="inferred from homology"/>
<evidence type="ECO:0000256" key="14">
    <source>
        <dbReference type="ARBA" id="ARBA00022771"/>
    </source>
</evidence>
<evidence type="ECO:0000256" key="21">
    <source>
        <dbReference type="ARBA" id="ARBA00023157"/>
    </source>
</evidence>
<dbReference type="PROSITE" id="PS50923">
    <property type="entry name" value="SUSHI"/>
    <property type="match status" value="2"/>
</dbReference>
<feature type="disulfide bond" evidence="25">
    <location>
        <begin position="791"/>
        <end position="806"/>
    </location>
</feature>
<dbReference type="SUPFAM" id="SSF57850">
    <property type="entry name" value="RING/U-box"/>
    <property type="match status" value="1"/>
</dbReference>
<feature type="domain" description="Sushi" evidence="30">
    <location>
        <begin position="1326"/>
        <end position="1389"/>
    </location>
</feature>
<comment type="caution">
    <text evidence="27">Lacks conserved residue(s) required for the propagation of feature annotation.</text>
</comment>
<dbReference type="InterPro" id="IPR045790">
    <property type="entry name" value="RNF180_C"/>
</dbReference>
<evidence type="ECO:0000256" key="9">
    <source>
        <dbReference type="ARBA" id="ARBA00022659"/>
    </source>
</evidence>
<sequence>MMLRVYTGDGKRVTAAGEDVTDGDRQCPDEAADENPCAVCSVWHVNVDTLPDWILTSVQQAQWTVGKLNCQTCGARLGGFNFTNRSSCPCGQDATVHLNKSRVDPDCKHHVLIVQPRMRTTTRPAGERAALPTDHTEISERRPEFNRTATDSLQLLSGFCPSVLADRSAAVDSTRAGTDDEPPWSRISDPTSQEFDTVAEALGDAVVARSFVSGGRRSLLDQQLLEAVESSGETARVHEEISDQTFFLRGRTASDGVAEREDDTAPRASVASSSLSKREKNLLKRLRRKQRRRERWLQRQLQKEKAERVSASLLDGDEDSERLTCAVCLEVYVRPHSCQPCGHVFCEPCLRTLARNRPANTPCPLCRALISQTDLHQELSHTAETLFPKVVHGRQRIFQNAPCAKWPLPSRRKCFRSFWGSIFPVSRVAQTEPERRESAEEAADGSRMTVQEFNTLVALYREQVISVGEVSADCPSLRAQMHHTRSKGCSMARAAHRDLAVISVSGPEDGEIHPDICRLFIQLQCCLEMFITEMLKSMCLLGVLQLHRKTACTGADPEPKVDFRMDESSDVPILEDRSSSPIDFPQEQWLVGIDIENIERDMREMRNLLSKLRDTMPLPLKNQDDSSLLNLTPHPLVRQRKRRFPGLCCMPGNSRALLLPVTTRDKRGVMTCNHGTQWRTRKLQTDEYYWRSSCRQLCETTDRRACNEQACPIDCLLTEFGPWSDCSPCAKKQFRTRSARRPSQFGGSDCSAELTEERPCHPSTECKLPPLDCRDHFKCDNGRCLNATLTCNRQNDCGDNSDERDCVETTVVCPAEKRVAPGADLVGNGFDALAAEPRGAVLDNMFMGGSCVIRRPPTTLLYHRIPHNFQSFDIKVGALEDFSTEPRPLRSESVSVKQSSSAGGTDHNRRNFLFLFLRPVTLNKAAFEASKKLDSKFFRVHQVLPVSTFRLREPGDLVLSQPFLQFLHALPLQYNFALYRDIFQRFGTHYYSSGTLGGHYDLLYQYSREELTSSGETEEQIRGCLGRETSWSILLYPAHGSAAPCSDSTMTQKFKGSYIQAAEKSFSTVKGGRTREAAALAWERQGPAPDRTSYKNWAKSVLDNPAVVEYKLLPIIDLVRGIPCAVTKRRHLRKALLQYLEEFDTSKCAPCPNNARPVLSGTECKCVCQTGTFGTNCELRAPDFTSEAVDGHWSSWRPWSRCGASMKRHRTRRCDNPAPLRGGQPCDGPDRQEDPCHIAIFERQETCDSDDDFTVGWRDELPPGVQGCLRPQRPDNSFLRKAKQYYNFGEDEEFLCFTGFELDGFQFINCLPDGTWSQTNGKCIRKLCLPPEVPDGMSLLPNRDEYRVGESVGLSCNETGLVPRPQSFFQCGSGLTWEPPPPADLRCTDEEPFVPEAQCGPGQTLQDSRCVCIQRESCPTSPANICVLNVDVGLTVPMSLCSLHAGRCHGDPLLFVGDGECHAGQLEWAKFRAKMSAKSSVRVPCDLDTCYEWETCSDSPALKKCECRAARDCPGTEEHVFCVKLTRSQRTRTLDLCSLAALKCSNYELEILNEGRCESR</sequence>
<evidence type="ECO:0000256" key="19">
    <source>
        <dbReference type="ARBA" id="ARBA00023058"/>
    </source>
</evidence>
<dbReference type="Gene3D" id="3.30.60.30">
    <property type="match status" value="2"/>
</dbReference>
<dbReference type="Pfam" id="PF21288">
    <property type="entry name" value="Kazal_C6"/>
    <property type="match status" value="1"/>
</dbReference>
<dbReference type="GO" id="GO:0005576">
    <property type="term" value="C:extracellular region"/>
    <property type="evidence" value="ECO:0007669"/>
    <property type="project" value="UniProtKB-SubCell"/>
</dbReference>
<dbReference type="GO" id="GO:0005579">
    <property type="term" value="C:membrane attack complex"/>
    <property type="evidence" value="ECO:0007669"/>
    <property type="project" value="UniProtKB-KW"/>
</dbReference>
<keyword evidence="14 26" id="KW-0863">Zinc-finger</keyword>
<evidence type="ECO:0000256" key="23">
    <source>
        <dbReference type="ARBA" id="ARBA00023180"/>
    </source>
</evidence>
<dbReference type="PROSITE" id="PS50092">
    <property type="entry name" value="TSP1"/>
    <property type="match status" value="3"/>
</dbReference>
<keyword evidence="4" id="KW-1134">Transmembrane beta strand</keyword>